<dbReference type="InterPro" id="IPR039355">
    <property type="entry name" value="Transcription_factor_GATA"/>
</dbReference>
<evidence type="ECO:0000256" key="6">
    <source>
        <dbReference type="ARBA" id="ARBA00023125"/>
    </source>
</evidence>
<dbReference type="GO" id="GO:0005634">
    <property type="term" value="C:nucleus"/>
    <property type="evidence" value="ECO:0007669"/>
    <property type="project" value="UniProtKB-SubCell"/>
</dbReference>
<keyword evidence="5" id="KW-0805">Transcription regulation</keyword>
<dbReference type="CDD" id="cd00202">
    <property type="entry name" value="ZnF_GATA"/>
    <property type="match status" value="2"/>
</dbReference>
<evidence type="ECO:0000256" key="8">
    <source>
        <dbReference type="ARBA" id="ARBA00023242"/>
    </source>
</evidence>
<organism evidence="12 13">
    <name type="scientific">Odynerus spinipes</name>
    <dbReference type="NCBI Taxonomy" id="1348599"/>
    <lineage>
        <taxon>Eukaryota</taxon>
        <taxon>Metazoa</taxon>
        <taxon>Ecdysozoa</taxon>
        <taxon>Arthropoda</taxon>
        <taxon>Hexapoda</taxon>
        <taxon>Insecta</taxon>
        <taxon>Pterygota</taxon>
        <taxon>Neoptera</taxon>
        <taxon>Endopterygota</taxon>
        <taxon>Hymenoptera</taxon>
        <taxon>Apocrita</taxon>
        <taxon>Aculeata</taxon>
        <taxon>Vespoidea</taxon>
        <taxon>Vespidae</taxon>
        <taxon>Eumeninae</taxon>
        <taxon>Odynerus</taxon>
    </lineage>
</organism>
<feature type="region of interest" description="Disordered" evidence="10">
    <location>
        <begin position="1"/>
        <end position="50"/>
    </location>
</feature>
<dbReference type="GO" id="GO:0000978">
    <property type="term" value="F:RNA polymerase II cis-regulatory region sequence-specific DNA binding"/>
    <property type="evidence" value="ECO:0007669"/>
    <property type="project" value="TreeGrafter"/>
</dbReference>
<evidence type="ECO:0000313" key="12">
    <source>
        <dbReference type="EMBL" id="KAK2575179.1"/>
    </source>
</evidence>
<dbReference type="GO" id="GO:0000122">
    <property type="term" value="P:negative regulation of transcription by RNA polymerase II"/>
    <property type="evidence" value="ECO:0007669"/>
    <property type="project" value="TreeGrafter"/>
</dbReference>
<comment type="subcellular location">
    <subcellularLocation>
        <location evidence="1">Nucleus</location>
    </subcellularLocation>
</comment>
<evidence type="ECO:0000256" key="7">
    <source>
        <dbReference type="ARBA" id="ARBA00023163"/>
    </source>
</evidence>
<dbReference type="GO" id="GO:0008270">
    <property type="term" value="F:zinc ion binding"/>
    <property type="evidence" value="ECO:0007669"/>
    <property type="project" value="UniProtKB-KW"/>
</dbReference>
<dbReference type="AlphaFoldDB" id="A0AAD9VHY1"/>
<dbReference type="PANTHER" id="PTHR10071:SF281">
    <property type="entry name" value="BOX A-BINDING FACTOR-RELATED"/>
    <property type="match status" value="1"/>
</dbReference>
<dbReference type="Gene3D" id="3.30.50.10">
    <property type="entry name" value="Erythroid Transcription Factor GATA-1, subunit A"/>
    <property type="match status" value="2"/>
</dbReference>
<reference evidence="12" key="1">
    <citation type="submission" date="2021-08" db="EMBL/GenBank/DDBJ databases">
        <authorList>
            <person name="Misof B."/>
            <person name="Oliver O."/>
            <person name="Podsiadlowski L."/>
            <person name="Donath A."/>
            <person name="Peters R."/>
            <person name="Mayer C."/>
            <person name="Rust J."/>
            <person name="Gunkel S."/>
            <person name="Lesny P."/>
            <person name="Martin S."/>
            <person name="Oeyen J.P."/>
            <person name="Petersen M."/>
            <person name="Panagiotis P."/>
            <person name="Wilbrandt J."/>
            <person name="Tanja T."/>
        </authorList>
    </citation>
    <scope>NUCLEOTIDE SEQUENCE</scope>
    <source>
        <strain evidence="12">GBR_01_08_01A</strain>
        <tissue evidence="12">Thorax + abdomen</tissue>
    </source>
</reference>
<proteinExistence type="predicted"/>
<feature type="region of interest" description="Disordered" evidence="10">
    <location>
        <begin position="88"/>
        <end position="117"/>
    </location>
</feature>
<feature type="region of interest" description="Disordered" evidence="10">
    <location>
        <begin position="216"/>
        <end position="254"/>
    </location>
</feature>
<feature type="compositionally biased region" description="Basic and acidic residues" evidence="10">
    <location>
        <begin position="1"/>
        <end position="29"/>
    </location>
</feature>
<dbReference type="Proteomes" id="UP001258017">
    <property type="component" value="Unassembled WGS sequence"/>
</dbReference>
<dbReference type="SMART" id="SM00401">
    <property type="entry name" value="ZnF_GATA"/>
    <property type="match status" value="2"/>
</dbReference>
<comment type="caution">
    <text evidence="12">The sequence shown here is derived from an EMBL/GenBank/DDBJ whole genome shotgun (WGS) entry which is preliminary data.</text>
</comment>
<protein>
    <recommendedName>
        <fullName evidence="11">GATA-type domain-containing protein</fullName>
    </recommendedName>
</protein>
<gene>
    <name evidence="12" type="ORF">KPH14_002578</name>
</gene>
<feature type="domain" description="GATA-type" evidence="11">
    <location>
        <begin position="524"/>
        <end position="566"/>
    </location>
</feature>
<name>A0AAD9VHY1_9HYME</name>
<dbReference type="GO" id="GO:0000981">
    <property type="term" value="F:DNA-binding transcription factor activity, RNA polymerase II-specific"/>
    <property type="evidence" value="ECO:0007669"/>
    <property type="project" value="TreeGrafter"/>
</dbReference>
<dbReference type="InterPro" id="IPR000679">
    <property type="entry name" value="Znf_GATA"/>
</dbReference>
<dbReference type="PANTHER" id="PTHR10071">
    <property type="entry name" value="TRANSCRIPTION FACTOR GATA FAMILY MEMBER"/>
    <property type="match status" value="1"/>
</dbReference>
<feature type="region of interest" description="Disordered" evidence="10">
    <location>
        <begin position="152"/>
        <end position="197"/>
    </location>
</feature>
<evidence type="ECO:0000256" key="10">
    <source>
        <dbReference type="SAM" id="MobiDB-lite"/>
    </source>
</evidence>
<feature type="compositionally biased region" description="Basic and acidic residues" evidence="10">
    <location>
        <begin position="95"/>
        <end position="111"/>
    </location>
</feature>
<keyword evidence="4" id="KW-0862">Zinc</keyword>
<evidence type="ECO:0000256" key="4">
    <source>
        <dbReference type="ARBA" id="ARBA00022833"/>
    </source>
</evidence>
<feature type="domain" description="GATA-type" evidence="11">
    <location>
        <begin position="586"/>
        <end position="639"/>
    </location>
</feature>
<dbReference type="InterPro" id="IPR013088">
    <property type="entry name" value="Znf_NHR/GATA"/>
</dbReference>
<dbReference type="PRINTS" id="PR00619">
    <property type="entry name" value="GATAZNFINGER"/>
</dbReference>
<evidence type="ECO:0000256" key="9">
    <source>
        <dbReference type="PROSITE-ProRule" id="PRU00094"/>
    </source>
</evidence>
<feature type="compositionally biased region" description="Polar residues" evidence="10">
    <location>
        <begin position="237"/>
        <end position="254"/>
    </location>
</feature>
<keyword evidence="3 9" id="KW-0863">Zinc-finger</keyword>
<evidence type="ECO:0000256" key="1">
    <source>
        <dbReference type="ARBA" id="ARBA00004123"/>
    </source>
</evidence>
<keyword evidence="7" id="KW-0804">Transcription</keyword>
<dbReference type="FunFam" id="3.30.50.10:FF:000032">
    <property type="entry name" value="Transcription factor GATA-3"/>
    <property type="match status" value="1"/>
</dbReference>
<evidence type="ECO:0000259" key="11">
    <source>
        <dbReference type="PROSITE" id="PS50114"/>
    </source>
</evidence>
<evidence type="ECO:0000256" key="2">
    <source>
        <dbReference type="ARBA" id="ARBA00022723"/>
    </source>
</evidence>
<feature type="region of interest" description="Disordered" evidence="10">
    <location>
        <begin position="635"/>
        <end position="658"/>
    </location>
</feature>
<keyword evidence="8" id="KW-0539">Nucleus</keyword>
<feature type="compositionally biased region" description="Polar residues" evidence="10">
    <location>
        <begin position="30"/>
        <end position="50"/>
    </location>
</feature>
<evidence type="ECO:0000313" key="13">
    <source>
        <dbReference type="Proteomes" id="UP001258017"/>
    </source>
</evidence>
<dbReference type="PROSITE" id="PS50114">
    <property type="entry name" value="GATA_ZN_FINGER_2"/>
    <property type="match status" value="2"/>
</dbReference>
<dbReference type="EMBL" id="JAIFRP010004513">
    <property type="protein sequence ID" value="KAK2575179.1"/>
    <property type="molecule type" value="Genomic_DNA"/>
</dbReference>
<evidence type="ECO:0000256" key="5">
    <source>
        <dbReference type="ARBA" id="ARBA00023015"/>
    </source>
</evidence>
<accession>A0AAD9VHY1</accession>
<sequence length="754" mass="81615">MRHAVAEDTMKETLVKPEIKIEWEEHRSGESSPQMQPTEEPSDNQQSVITSKRHVRTITTAGHIAESTAEIEAESSDTNTVCNLQQVMQQHRQQQHSDQDHHGYQHEEEQRQQTQQIQVQQQARQYVQISHTNNDEGRQRDGNEQRHVVYATNHGQKDSMEVSEVADSTTVAGHTIKASPRYEKSGGSTGRNEVGRICAFPGDDQELRRENHMITVQVQDSNRREHPATTHHRFSPHESNQNSGGTSNGTPRYQVSPVLSTAEDYETSGMVNQSGGNVQLSSPAPTYSPPIDAIRTNHHQQQLVTVGYTDAAVAATIKYDTEVAVATENIKASSTYTTLETVAIPQSQTVQYTQYISGNESFQQAPTYTYSKPAELFLAYPPVSQPGSRGGEVESPNSAYIKGDPTLASSLGTTRAVSLHYEQPGSPSSQVTLYGPGAATSYQYVKPNNDPYWPASGTPSPPTSLEYVQAYPSVTTIVSDAANMQLYSGGGYSVATTGASGPPGPWQTLALPGAEEAFDGTVIASEPKDCLNCAASMTPLWRRDGTGHYLCSACGIFSKMNGTSRPPIRCAKPKQSVAPVNITGVRRTGVQCANCRTSNTTLWRRNNNGEPVCNACGLYFKLHNVNRPLSMKKEGIQTRKRKPKNHSGVSGNLPGPSGISKTEIKSSLLVDSLQLNMYASGGGGEGVEEHCLPVGTPTTAQLGHAHSPLALPTAAVLNRQTTLTVPPLEPITSQSSGDLVSVITSTTTVHAERS</sequence>
<keyword evidence="2" id="KW-0479">Metal-binding</keyword>
<dbReference type="SUPFAM" id="SSF57716">
    <property type="entry name" value="Glucocorticoid receptor-like (DNA-binding domain)"/>
    <property type="match status" value="2"/>
</dbReference>
<dbReference type="Pfam" id="PF00320">
    <property type="entry name" value="GATA"/>
    <property type="match status" value="2"/>
</dbReference>
<dbReference type="GO" id="GO:0045165">
    <property type="term" value="P:cell fate commitment"/>
    <property type="evidence" value="ECO:0007669"/>
    <property type="project" value="TreeGrafter"/>
</dbReference>
<keyword evidence="6" id="KW-0238">DNA-binding</keyword>
<keyword evidence="13" id="KW-1185">Reference proteome</keyword>
<dbReference type="GO" id="GO:0045944">
    <property type="term" value="P:positive regulation of transcription by RNA polymerase II"/>
    <property type="evidence" value="ECO:0007669"/>
    <property type="project" value="TreeGrafter"/>
</dbReference>
<evidence type="ECO:0000256" key="3">
    <source>
        <dbReference type="ARBA" id="ARBA00022771"/>
    </source>
</evidence>
<dbReference type="PROSITE" id="PS00344">
    <property type="entry name" value="GATA_ZN_FINGER_1"/>
    <property type="match status" value="2"/>
</dbReference>
<reference evidence="12" key="2">
    <citation type="journal article" date="2023" name="Commun. Biol.">
        <title>Intrasexual cuticular hydrocarbon dimorphism in a wasp sheds light on hydrocarbon biosynthesis genes in Hymenoptera.</title>
        <authorList>
            <person name="Moris V.C."/>
            <person name="Podsiadlowski L."/>
            <person name="Martin S."/>
            <person name="Oeyen J.P."/>
            <person name="Donath A."/>
            <person name="Petersen M."/>
            <person name="Wilbrandt J."/>
            <person name="Misof B."/>
            <person name="Liedtke D."/>
            <person name="Thamm M."/>
            <person name="Scheiner R."/>
            <person name="Schmitt T."/>
            <person name="Niehuis O."/>
        </authorList>
    </citation>
    <scope>NUCLEOTIDE SEQUENCE</scope>
    <source>
        <strain evidence="12">GBR_01_08_01A</strain>
    </source>
</reference>